<dbReference type="RefSeq" id="WP_129442966.1">
    <property type="nucleotide sequence ID" value="NZ_CP035492.1"/>
</dbReference>
<evidence type="ECO:0000313" key="2">
    <source>
        <dbReference type="Proteomes" id="UP000293568"/>
    </source>
</evidence>
<sequence length="61" mass="7306">MRKAQPALTKLFFAIAKNKANAYEVVSRYREKQANAYEVVSRYREKQANAYEVVFRYREKL</sequence>
<dbReference type="EMBL" id="CP035492">
    <property type="protein sequence ID" value="QAY67807.1"/>
    <property type="molecule type" value="Genomic_DNA"/>
</dbReference>
<gene>
    <name evidence="1" type="ORF">ET464_16840</name>
</gene>
<dbReference type="AlphaFoldDB" id="A0A4P6F3R1"/>
<accession>A0A4P6F3R1</accession>
<keyword evidence="2" id="KW-1185">Reference proteome</keyword>
<name>A0A4P6F3R1_9BACL</name>
<dbReference type="KEGG" id="pprt:ET464_16840"/>
<reference evidence="1 2" key="1">
    <citation type="submission" date="2019-01" db="EMBL/GenBank/DDBJ databases">
        <title>Genome sequencing of strain FW100M-2.</title>
        <authorList>
            <person name="Heo J."/>
            <person name="Kim S.-J."/>
            <person name="Kim J.-S."/>
            <person name="Hong S.-B."/>
            <person name="Kwon S.-W."/>
        </authorList>
    </citation>
    <scope>NUCLEOTIDE SEQUENCE [LARGE SCALE GENOMIC DNA]</scope>
    <source>
        <strain evidence="1 2">FW100M-2</strain>
    </source>
</reference>
<dbReference type="Proteomes" id="UP000293568">
    <property type="component" value="Chromosome"/>
</dbReference>
<evidence type="ECO:0000313" key="1">
    <source>
        <dbReference type="EMBL" id="QAY67807.1"/>
    </source>
</evidence>
<protein>
    <submittedName>
        <fullName evidence="1">Uncharacterized protein</fullName>
    </submittedName>
</protein>
<proteinExistence type="predicted"/>
<organism evidence="1 2">
    <name type="scientific">Paenibacillus protaetiae</name>
    <dbReference type="NCBI Taxonomy" id="2509456"/>
    <lineage>
        <taxon>Bacteria</taxon>
        <taxon>Bacillati</taxon>
        <taxon>Bacillota</taxon>
        <taxon>Bacilli</taxon>
        <taxon>Bacillales</taxon>
        <taxon>Paenibacillaceae</taxon>
        <taxon>Paenibacillus</taxon>
    </lineage>
</organism>